<protein>
    <recommendedName>
        <fullName evidence="4">Spore coat protein U domain-containing protein</fullName>
    </recommendedName>
</protein>
<evidence type="ECO:0000313" key="3">
    <source>
        <dbReference type="Proteomes" id="UP000095463"/>
    </source>
</evidence>
<evidence type="ECO:0000256" key="1">
    <source>
        <dbReference type="SAM" id="SignalP"/>
    </source>
</evidence>
<dbReference type="EMBL" id="LAJE02000203">
    <property type="protein sequence ID" value="OEO30482.1"/>
    <property type="molecule type" value="Genomic_DNA"/>
</dbReference>
<evidence type="ECO:0008006" key="4">
    <source>
        <dbReference type="Google" id="ProtNLM"/>
    </source>
</evidence>
<reference evidence="2 3" key="1">
    <citation type="journal article" date="2015" name="Genome Announc.">
        <title>Genome Assemblies of Three Soil-Associated Devosia species: D. insulae, D. limi, and D. soli.</title>
        <authorList>
            <person name="Hassan Y.I."/>
            <person name="Lepp D."/>
            <person name="Zhou T."/>
        </authorList>
    </citation>
    <scope>NUCLEOTIDE SEQUENCE [LARGE SCALE GENOMIC DNA]</scope>
    <source>
        <strain evidence="2 3">DS-56</strain>
    </source>
</reference>
<feature type="signal peptide" evidence="1">
    <location>
        <begin position="1"/>
        <end position="21"/>
    </location>
</feature>
<dbReference type="RefSeq" id="WP_141728343.1">
    <property type="nucleotide sequence ID" value="NZ_LAJE02000203.1"/>
</dbReference>
<organism evidence="2 3">
    <name type="scientific">Devosia insulae DS-56</name>
    <dbReference type="NCBI Taxonomy" id="1116389"/>
    <lineage>
        <taxon>Bacteria</taxon>
        <taxon>Pseudomonadati</taxon>
        <taxon>Pseudomonadota</taxon>
        <taxon>Alphaproteobacteria</taxon>
        <taxon>Hyphomicrobiales</taxon>
        <taxon>Devosiaceae</taxon>
        <taxon>Devosia</taxon>
    </lineage>
</organism>
<feature type="chain" id="PRO_5009190366" description="Spore coat protein U domain-containing protein" evidence="1">
    <location>
        <begin position="22"/>
        <end position="160"/>
    </location>
</feature>
<keyword evidence="3" id="KW-1185">Reference proteome</keyword>
<sequence>MRVLVVATTVCLLAGIVPASAQSVNLDFTGTVIPGCTLSASDGGTLGLDYSTGTTLGSEEAGGDAAHVTILSIGANTLTVGAPTRTGQAAGYVATGEAIQVRYTGATGLSSINVAYTSSQTTNPITTIAASVLTVHNRITNPNGFPNGNYSTRTVVTCAP</sequence>
<accession>A0A1E5XPE7</accession>
<comment type="caution">
    <text evidence="2">The sequence shown here is derived from an EMBL/GenBank/DDBJ whole genome shotgun (WGS) entry which is preliminary data.</text>
</comment>
<dbReference type="AlphaFoldDB" id="A0A1E5XPE7"/>
<keyword evidence="1" id="KW-0732">Signal</keyword>
<gene>
    <name evidence="2" type="ORF">VW23_021005</name>
</gene>
<name>A0A1E5XPE7_9HYPH</name>
<dbReference type="Proteomes" id="UP000095463">
    <property type="component" value="Unassembled WGS sequence"/>
</dbReference>
<dbReference type="OrthoDB" id="7605618at2"/>
<evidence type="ECO:0000313" key="2">
    <source>
        <dbReference type="EMBL" id="OEO30482.1"/>
    </source>
</evidence>
<proteinExistence type="predicted"/>